<evidence type="ECO:0000256" key="5">
    <source>
        <dbReference type="SAM" id="Phobius"/>
    </source>
</evidence>
<proteinExistence type="predicted"/>
<feature type="binding site" evidence="3">
    <location>
        <position position="446"/>
    </location>
    <ligand>
        <name>L-glutamate</name>
        <dbReference type="ChEBI" id="CHEBI:29985"/>
    </ligand>
</feature>
<dbReference type="GO" id="GO:0005886">
    <property type="term" value="C:plasma membrane"/>
    <property type="evidence" value="ECO:0007669"/>
    <property type="project" value="TreeGrafter"/>
</dbReference>
<keyword evidence="5" id="KW-0812">Transmembrane</keyword>
<evidence type="ECO:0008006" key="8">
    <source>
        <dbReference type="Google" id="ProtNLM"/>
    </source>
</evidence>
<evidence type="ECO:0000313" key="6">
    <source>
        <dbReference type="EMBL" id="CAG9810142.1"/>
    </source>
</evidence>
<dbReference type="InterPro" id="IPR029055">
    <property type="entry name" value="Ntn_hydrolases_N"/>
</dbReference>
<feature type="compositionally biased region" description="Polar residues" evidence="4">
    <location>
        <begin position="49"/>
        <end position="62"/>
    </location>
</feature>
<dbReference type="InterPro" id="IPR043138">
    <property type="entry name" value="GGT_lsub"/>
</dbReference>
<gene>
    <name evidence="6" type="ORF">CHIRRI_LOCUS12959</name>
</gene>
<keyword evidence="1" id="KW-1202">Platelet aggregation activating toxin</keyword>
<organism evidence="6 7">
    <name type="scientific">Chironomus riparius</name>
    <dbReference type="NCBI Taxonomy" id="315576"/>
    <lineage>
        <taxon>Eukaryota</taxon>
        <taxon>Metazoa</taxon>
        <taxon>Ecdysozoa</taxon>
        <taxon>Arthropoda</taxon>
        <taxon>Hexapoda</taxon>
        <taxon>Insecta</taxon>
        <taxon>Pterygota</taxon>
        <taxon>Neoptera</taxon>
        <taxon>Endopterygota</taxon>
        <taxon>Diptera</taxon>
        <taxon>Nematocera</taxon>
        <taxon>Chironomoidea</taxon>
        <taxon>Chironomidae</taxon>
        <taxon>Chironominae</taxon>
        <taxon>Chironomus</taxon>
    </lineage>
</organism>
<keyword evidence="1" id="KW-1199">Hemostasis impairing toxin</keyword>
<reference evidence="6" key="1">
    <citation type="submission" date="2022-01" db="EMBL/GenBank/DDBJ databases">
        <authorList>
            <person name="King R."/>
        </authorList>
    </citation>
    <scope>NUCLEOTIDE SEQUENCE</scope>
</reference>
<evidence type="ECO:0000256" key="4">
    <source>
        <dbReference type="SAM" id="MobiDB-lite"/>
    </source>
</evidence>
<name>A0A9N9WXJ7_9DIPT</name>
<reference evidence="6" key="2">
    <citation type="submission" date="2022-10" db="EMBL/GenBank/DDBJ databases">
        <authorList>
            <consortium name="ENA_rothamsted_submissions"/>
            <consortium name="culmorum"/>
            <person name="King R."/>
        </authorList>
    </citation>
    <scope>NUCLEOTIDE SEQUENCE</scope>
</reference>
<dbReference type="Gene3D" id="3.60.20.40">
    <property type="match status" value="1"/>
</dbReference>
<keyword evidence="5" id="KW-0472">Membrane</keyword>
<feature type="binding site" evidence="3">
    <location>
        <begin position="474"/>
        <end position="475"/>
    </location>
    <ligand>
        <name>L-glutamate</name>
        <dbReference type="ChEBI" id="CHEBI:29985"/>
    </ligand>
</feature>
<dbReference type="PANTHER" id="PTHR11686:SF72">
    <property type="entry name" value="GAMMA-GLUTAMYL TRANSPEPTIDASE, ISOFORM A"/>
    <property type="match status" value="1"/>
</dbReference>
<keyword evidence="7" id="KW-1185">Reference proteome</keyword>
<feature type="transmembrane region" description="Helical" evidence="5">
    <location>
        <begin position="12"/>
        <end position="33"/>
    </location>
</feature>
<dbReference type="FunFam" id="1.10.246.130:FF:000001">
    <property type="entry name" value="Gamma-glutamyltransferase 5 isoform 1"/>
    <property type="match status" value="1"/>
</dbReference>
<sequence>MKRSTDRLFRIFMVLLAAAIVSGSIVVLSIYLVTRDSNEGLTEGPPTTAGPQSTSSTTENPQIAQKSAIVTNGLECAAIGRKIFELGGNVADVAVSVVLCEGITCPQSSGIGGGFFLTFYSKANGTVKTLNARERAPAAATEDMFVANPIESQSGGKSVAVPGEIKGLWDLHQNYGSLKWKDLLHHVIELCREGHEVSRYLENIFRNNEARIFGEPSLRDVYINPQTNHTYRLGEKIKRLKLAETLEVIAQEGVDSIYGGGSIGTKIVEDVQSRNGILTIEDLMNYEVEWSTSYSTTIINNHTLHTFPLPSSGACLVFIFNLLRDYELKHDALTYHRIAEAFKFAYAKRTHLGDDHTDEIKEMIDNLTNQAYADEIRKLINDTKTTNDIKYYGPLYTDVENHGTANVGILAPNGDAIAVTNSINYLLGAFFRSEQTGIIMNNHMDDFSTPGAPNIYGIPPSPANFIKPGKNPLSSMIPSMVIDGNGDVKMIVGAAGGSRIPTGVFAAIFNHLYLNKTLVAALDARRLHHQLTPLDLQYESNFDSEIMRLLNEQYGHTLRENLPDGGFAAVTAISVDDGDIVASYDSRRGGGVEVF</sequence>
<dbReference type="Gene3D" id="1.10.246.130">
    <property type="match status" value="1"/>
</dbReference>
<evidence type="ECO:0000256" key="3">
    <source>
        <dbReference type="PIRSR" id="PIRSR600101-2"/>
    </source>
</evidence>
<dbReference type="InterPro" id="IPR000101">
    <property type="entry name" value="GGT_peptidase"/>
</dbReference>
<dbReference type="OrthoDB" id="1081007at2759"/>
<dbReference type="InterPro" id="IPR043137">
    <property type="entry name" value="GGT_ssub_C"/>
</dbReference>
<feature type="region of interest" description="Disordered" evidence="4">
    <location>
        <begin position="40"/>
        <end position="62"/>
    </location>
</feature>
<dbReference type="Proteomes" id="UP001153620">
    <property type="component" value="Chromosome 4"/>
</dbReference>
<dbReference type="SUPFAM" id="SSF56235">
    <property type="entry name" value="N-terminal nucleophile aminohydrolases (Ntn hydrolases)"/>
    <property type="match status" value="1"/>
</dbReference>
<dbReference type="FunFam" id="3.60.20.40:FF:000001">
    <property type="entry name" value="Gamma-glutamyltranspeptidase 1"/>
    <property type="match status" value="1"/>
</dbReference>
<evidence type="ECO:0000313" key="7">
    <source>
        <dbReference type="Proteomes" id="UP001153620"/>
    </source>
</evidence>
<feature type="binding site" evidence="3">
    <location>
        <position position="133"/>
    </location>
    <ligand>
        <name>L-glutamate</name>
        <dbReference type="ChEBI" id="CHEBI:29985"/>
    </ligand>
</feature>
<protein>
    <recommendedName>
        <fullName evidence="8">Gamma-glutamyltransferase</fullName>
    </recommendedName>
</protein>
<feature type="binding site" evidence="3">
    <location>
        <begin position="422"/>
        <end position="424"/>
    </location>
    <ligand>
        <name>L-glutamate</name>
        <dbReference type="ChEBI" id="CHEBI:29985"/>
    </ligand>
</feature>
<accession>A0A9N9WXJ7</accession>
<keyword evidence="1" id="KW-0800">Toxin</keyword>
<dbReference type="GO" id="GO:0036374">
    <property type="term" value="F:glutathione hydrolase activity"/>
    <property type="evidence" value="ECO:0007669"/>
    <property type="project" value="InterPro"/>
</dbReference>
<evidence type="ECO:0000256" key="2">
    <source>
        <dbReference type="PIRSR" id="PIRSR600101-1"/>
    </source>
</evidence>
<dbReference type="PRINTS" id="PR01210">
    <property type="entry name" value="GGTRANSPTASE"/>
</dbReference>
<feature type="active site" description="Nucleophile" evidence="2">
    <location>
        <position position="404"/>
    </location>
</feature>
<dbReference type="PANTHER" id="PTHR11686">
    <property type="entry name" value="GAMMA GLUTAMYL TRANSPEPTIDASE"/>
    <property type="match status" value="1"/>
</dbReference>
<dbReference type="EMBL" id="OU895880">
    <property type="protein sequence ID" value="CAG9810142.1"/>
    <property type="molecule type" value="Genomic_DNA"/>
</dbReference>
<dbReference type="AlphaFoldDB" id="A0A9N9WXJ7"/>
<keyword evidence="5" id="KW-1133">Transmembrane helix</keyword>
<evidence type="ECO:0000256" key="1">
    <source>
        <dbReference type="ARBA" id="ARBA00084097"/>
    </source>
</evidence>
<dbReference type="Pfam" id="PF01019">
    <property type="entry name" value="G_glu_transpept"/>
    <property type="match status" value="1"/>
</dbReference>
<feature type="binding site" evidence="3">
    <location>
        <position position="497"/>
    </location>
    <ligand>
        <name>L-glutamate</name>
        <dbReference type="ChEBI" id="CHEBI:29985"/>
    </ligand>
</feature>
<dbReference type="GO" id="GO:0006751">
    <property type="term" value="P:glutathione catabolic process"/>
    <property type="evidence" value="ECO:0007669"/>
    <property type="project" value="InterPro"/>
</dbReference>